<dbReference type="PANTHER" id="PTHR30217">
    <property type="entry name" value="PEPTIDASE U32 FAMILY"/>
    <property type="match status" value="1"/>
</dbReference>
<dbReference type="InterPro" id="IPR051454">
    <property type="entry name" value="RNA/ubiquinone_mod_enzymes"/>
</dbReference>
<feature type="binding site" evidence="1">
    <location>
        <position position="190"/>
    </location>
    <ligand>
        <name>[4Fe-4S] cluster</name>
        <dbReference type="ChEBI" id="CHEBI:49883"/>
    </ligand>
</feature>
<gene>
    <name evidence="1" type="primary">ubiV</name>
    <name evidence="2" type="ORF">SAMN05216526_1316</name>
</gene>
<dbReference type="GO" id="GO:0008233">
    <property type="term" value="F:peptidase activity"/>
    <property type="evidence" value="ECO:0007669"/>
    <property type="project" value="UniProtKB-KW"/>
</dbReference>
<comment type="subunit">
    <text evidence="1">Forms a heterodimer with UbiU.</text>
</comment>
<comment type="pathway">
    <text evidence="1">Cofactor biosynthesis; ubiquinone biosynthesis.</text>
</comment>
<dbReference type="GO" id="GO:0006508">
    <property type="term" value="P:proteolysis"/>
    <property type="evidence" value="ECO:0007669"/>
    <property type="project" value="UniProtKB-KW"/>
</dbReference>
<dbReference type="GO" id="GO:0051539">
    <property type="term" value="F:4 iron, 4 sulfur cluster binding"/>
    <property type="evidence" value="ECO:0007669"/>
    <property type="project" value="UniProtKB-UniRule"/>
</dbReference>
<keyword evidence="3" id="KW-1185">Reference proteome</keyword>
<evidence type="ECO:0000313" key="3">
    <source>
        <dbReference type="Proteomes" id="UP000223759"/>
    </source>
</evidence>
<reference evidence="2 3" key="1">
    <citation type="submission" date="2017-01" db="EMBL/GenBank/DDBJ databases">
        <authorList>
            <person name="Mah S.A."/>
            <person name="Swanson W.J."/>
            <person name="Moy G.W."/>
            <person name="Vacquier V.D."/>
        </authorList>
    </citation>
    <scope>NUCLEOTIDE SEQUENCE [LARGE SCALE GENOMIC DNA]</scope>
    <source>
        <strain evidence="2 3">M9</strain>
    </source>
</reference>
<keyword evidence="2" id="KW-0378">Hydrolase</keyword>
<keyword evidence="1" id="KW-0004">4Fe-4S</keyword>
<protein>
    <recommendedName>
        <fullName evidence="1">Ubiquinone biosynthesis protein UbiV</fullName>
    </recommendedName>
</protein>
<dbReference type="Proteomes" id="UP000223759">
    <property type="component" value="Unassembled WGS sequence"/>
</dbReference>
<dbReference type="NCBIfam" id="NF011991">
    <property type="entry name" value="PRK15447.1"/>
    <property type="match status" value="1"/>
</dbReference>
<dbReference type="OrthoDB" id="8523349at2"/>
<comment type="function">
    <text evidence="1">Required for O(2)-independent ubiquinone (coenzyme Q) biosynthesis. Together with UbiU, is essential for the C6-hydroxylation reaction in the oxygen-independent ubiquinone biosynthesis pathway.</text>
</comment>
<dbReference type="Pfam" id="PF01136">
    <property type="entry name" value="Peptidase_U32"/>
    <property type="match status" value="1"/>
</dbReference>
<dbReference type="PANTHER" id="PTHR30217:SF11">
    <property type="entry name" value="UBIQUINONE BIOSYNTHESIS PROTEIN UBIV"/>
    <property type="match status" value="1"/>
</dbReference>
<evidence type="ECO:0000313" key="2">
    <source>
        <dbReference type="EMBL" id="SIT70450.1"/>
    </source>
</evidence>
<dbReference type="GO" id="GO:0006744">
    <property type="term" value="P:ubiquinone biosynthetic process"/>
    <property type="evidence" value="ECO:0007669"/>
    <property type="project" value="UniProtKB-UniRule"/>
</dbReference>
<feature type="binding site" evidence="1">
    <location>
        <position position="173"/>
    </location>
    <ligand>
        <name>[4Fe-4S] cluster</name>
        <dbReference type="ChEBI" id="CHEBI:49883"/>
    </ligand>
</feature>
<dbReference type="AlphaFoldDB" id="A0A1R3VYY1"/>
<dbReference type="RefSeq" id="WP_076755698.1">
    <property type="nucleotide sequence ID" value="NZ_CP023018.1"/>
</dbReference>
<keyword evidence="2" id="KW-0645">Protease</keyword>
<feature type="binding site" evidence="1">
    <location>
        <position position="186"/>
    </location>
    <ligand>
        <name>[4Fe-4S] cluster</name>
        <dbReference type="ChEBI" id="CHEBI:49883"/>
    </ligand>
</feature>
<dbReference type="UniPathway" id="UPA00232"/>
<dbReference type="InterPro" id="IPR001539">
    <property type="entry name" value="Peptidase_U32"/>
</dbReference>
<dbReference type="HAMAP" id="MF_02233">
    <property type="entry name" value="UbiV"/>
    <property type="match status" value="1"/>
</dbReference>
<sequence>MKLSLGPIQYYWPRQKVMDFYAMVAKAPVDLVYLGENVCSKRRELRAADWLDVAHRLADAGKTVILSSLALLEAESERLALERLVGNGHFMVEANDATALGLLVGQNFVAGPHINTYNAATLAELRAMGAIRWVLPVELSSSVLQQMHDARPEGLETEVIVFGKLPLAFSARCFTARAHNVPKDACGLACLDDPGGKYLNTQDSGELLTVNGIQLQSAEPSNLVEVLPDIAAMGVDVVRLLPEPEHMAEVIEAFRDCIDGHLSPQQALARIEGLFPRFSDGYWHGAAGMSWHQQMPV</sequence>
<dbReference type="GO" id="GO:0046872">
    <property type="term" value="F:metal ion binding"/>
    <property type="evidence" value="ECO:0007669"/>
    <property type="project" value="UniProtKB-KW"/>
</dbReference>
<keyword evidence="1" id="KW-0479">Metal-binding</keyword>
<feature type="binding site" evidence="1">
    <location>
        <position position="39"/>
    </location>
    <ligand>
        <name>[4Fe-4S] cluster</name>
        <dbReference type="ChEBI" id="CHEBI:49883"/>
    </ligand>
</feature>
<evidence type="ECO:0000256" key="1">
    <source>
        <dbReference type="HAMAP-Rule" id="MF_02233"/>
    </source>
</evidence>
<organism evidence="2 3">
    <name type="scientific">Ectothiorhodosinus mongolicus</name>
    <dbReference type="NCBI Taxonomy" id="233100"/>
    <lineage>
        <taxon>Bacteria</taxon>
        <taxon>Pseudomonadati</taxon>
        <taxon>Pseudomonadota</taxon>
        <taxon>Gammaproteobacteria</taxon>
        <taxon>Chromatiales</taxon>
        <taxon>Ectothiorhodospiraceae</taxon>
        <taxon>Ectothiorhodosinus</taxon>
    </lineage>
</organism>
<dbReference type="EMBL" id="FTPK01000002">
    <property type="protein sequence ID" value="SIT70450.1"/>
    <property type="molecule type" value="Genomic_DNA"/>
</dbReference>
<keyword evidence="1" id="KW-0408">Iron</keyword>
<comment type="cofactor">
    <cofactor evidence="1">
        <name>[4Fe-4S] cluster</name>
        <dbReference type="ChEBI" id="CHEBI:49883"/>
    </cofactor>
</comment>
<dbReference type="InterPro" id="IPR043693">
    <property type="entry name" value="UbiV"/>
</dbReference>
<name>A0A1R3VYY1_9GAMM</name>
<keyword evidence="1" id="KW-0831">Ubiquinone biosynthesis</keyword>
<keyword evidence="1" id="KW-0411">Iron-sulfur</keyword>
<proteinExistence type="inferred from homology"/>
<comment type="similarity">
    <text evidence="1">Belongs to the peptidase U32 family. UbiV subfamily.</text>
</comment>
<accession>A0A1R3VYY1</accession>
<dbReference type="STRING" id="233100.SAMN05216526_1316"/>